<dbReference type="Pfam" id="PF00226">
    <property type="entry name" value="DnaJ"/>
    <property type="match status" value="1"/>
</dbReference>
<protein>
    <recommendedName>
        <fullName evidence="2">J domain-containing protein</fullName>
    </recommendedName>
</protein>
<dbReference type="CDD" id="cd10747">
    <property type="entry name" value="DnaJ_C"/>
    <property type="match status" value="1"/>
</dbReference>
<reference evidence="3" key="1">
    <citation type="submission" date="2023-07" db="EMBL/GenBank/DDBJ databases">
        <authorList>
            <consortium name="AG Swart"/>
            <person name="Singh M."/>
            <person name="Singh A."/>
            <person name="Seah K."/>
            <person name="Emmerich C."/>
        </authorList>
    </citation>
    <scope>NUCLEOTIDE SEQUENCE</scope>
    <source>
        <strain evidence="3">DP1</strain>
    </source>
</reference>
<dbReference type="GO" id="GO:0051082">
    <property type="term" value="F:unfolded protein binding"/>
    <property type="evidence" value="ECO:0007669"/>
    <property type="project" value="InterPro"/>
</dbReference>
<sequence>MYKILGVEPSSTYAEIKDAYFTLAKKHHPDMNRSEDSAEKFRAIQSAYEILSNQAKRSIYDSTGHFVDLESSKVANKKYKEGIIRPPGGLRWYKSYKHPQTFYDLMKDKGGMKDIQFDIKIDLEISFIEAVAGFTKIVRFLREELCLLCQGNGCELCRDTGMVMRKLEALVDFEPADERKIIVFPEYGHYQQRSDTFADLYVHIKVKKHPIFTFKRPDIHTTHQLTISEAILGTTLKVNTIFGVKEVQVPASTNHGDKIRIKGYGARLPRIGDHVCDLEITLKKVLDSEQEAILRQAYQLYKKNL</sequence>
<dbReference type="Proteomes" id="UP001295684">
    <property type="component" value="Unassembled WGS sequence"/>
</dbReference>
<dbReference type="PANTHER" id="PTHR43096">
    <property type="entry name" value="DNAJ HOMOLOG 1, MITOCHONDRIAL-RELATED"/>
    <property type="match status" value="1"/>
</dbReference>
<dbReference type="SUPFAM" id="SSF49493">
    <property type="entry name" value="HSP40/DnaJ peptide-binding domain"/>
    <property type="match status" value="2"/>
</dbReference>
<evidence type="ECO:0000256" key="1">
    <source>
        <dbReference type="ARBA" id="ARBA00023186"/>
    </source>
</evidence>
<dbReference type="SUPFAM" id="SSF46565">
    <property type="entry name" value="Chaperone J-domain"/>
    <property type="match status" value="1"/>
</dbReference>
<dbReference type="PRINTS" id="PR00625">
    <property type="entry name" value="JDOMAIN"/>
</dbReference>
<dbReference type="InterPro" id="IPR018253">
    <property type="entry name" value="DnaJ_domain_CS"/>
</dbReference>
<comment type="caution">
    <text evidence="3">The sequence shown here is derived from an EMBL/GenBank/DDBJ whole genome shotgun (WGS) entry which is preliminary data.</text>
</comment>
<dbReference type="InterPro" id="IPR008971">
    <property type="entry name" value="HSP40/DnaJ_pept-bd"/>
</dbReference>
<feature type="domain" description="J" evidence="2">
    <location>
        <begin position="1"/>
        <end position="64"/>
    </location>
</feature>
<evidence type="ECO:0000259" key="2">
    <source>
        <dbReference type="PROSITE" id="PS50076"/>
    </source>
</evidence>
<dbReference type="CDD" id="cd06257">
    <property type="entry name" value="DnaJ"/>
    <property type="match status" value="1"/>
</dbReference>
<dbReference type="GO" id="GO:0005737">
    <property type="term" value="C:cytoplasm"/>
    <property type="evidence" value="ECO:0007669"/>
    <property type="project" value="TreeGrafter"/>
</dbReference>
<evidence type="ECO:0000313" key="3">
    <source>
        <dbReference type="EMBL" id="CAI2375639.1"/>
    </source>
</evidence>
<dbReference type="PANTHER" id="PTHR43096:SF52">
    <property type="entry name" value="DNAJ HOMOLOG 1, MITOCHONDRIAL-RELATED"/>
    <property type="match status" value="1"/>
</dbReference>
<dbReference type="GO" id="GO:0042026">
    <property type="term" value="P:protein refolding"/>
    <property type="evidence" value="ECO:0007669"/>
    <property type="project" value="TreeGrafter"/>
</dbReference>
<dbReference type="Pfam" id="PF01556">
    <property type="entry name" value="DnaJ_C"/>
    <property type="match status" value="1"/>
</dbReference>
<evidence type="ECO:0000313" key="4">
    <source>
        <dbReference type="Proteomes" id="UP001295684"/>
    </source>
</evidence>
<dbReference type="Gene3D" id="2.60.260.20">
    <property type="entry name" value="Urease metallochaperone UreE, N-terminal domain"/>
    <property type="match status" value="1"/>
</dbReference>
<dbReference type="InterPro" id="IPR002939">
    <property type="entry name" value="DnaJ_C"/>
</dbReference>
<dbReference type="InterPro" id="IPR001623">
    <property type="entry name" value="DnaJ_domain"/>
</dbReference>
<organism evidence="3 4">
    <name type="scientific">Euplotes crassus</name>
    <dbReference type="NCBI Taxonomy" id="5936"/>
    <lineage>
        <taxon>Eukaryota</taxon>
        <taxon>Sar</taxon>
        <taxon>Alveolata</taxon>
        <taxon>Ciliophora</taxon>
        <taxon>Intramacronucleata</taxon>
        <taxon>Spirotrichea</taxon>
        <taxon>Hypotrichia</taxon>
        <taxon>Euplotida</taxon>
        <taxon>Euplotidae</taxon>
        <taxon>Moneuplotes</taxon>
    </lineage>
</organism>
<dbReference type="Gene3D" id="1.10.287.110">
    <property type="entry name" value="DnaJ domain"/>
    <property type="match status" value="1"/>
</dbReference>
<keyword evidence="4" id="KW-1185">Reference proteome</keyword>
<proteinExistence type="predicted"/>
<dbReference type="AlphaFoldDB" id="A0AAD1XN74"/>
<dbReference type="SMART" id="SM00271">
    <property type="entry name" value="DnaJ"/>
    <property type="match status" value="1"/>
</dbReference>
<name>A0AAD1XN74_EUPCR</name>
<keyword evidence="1" id="KW-0143">Chaperone</keyword>
<dbReference type="PROSITE" id="PS00636">
    <property type="entry name" value="DNAJ_1"/>
    <property type="match status" value="1"/>
</dbReference>
<dbReference type="PROSITE" id="PS50076">
    <property type="entry name" value="DNAJ_2"/>
    <property type="match status" value="1"/>
</dbReference>
<accession>A0AAD1XN74</accession>
<gene>
    <name evidence="3" type="ORF">ECRASSUSDP1_LOCUS17002</name>
</gene>
<dbReference type="EMBL" id="CAMPGE010017131">
    <property type="protein sequence ID" value="CAI2375639.1"/>
    <property type="molecule type" value="Genomic_DNA"/>
</dbReference>
<dbReference type="InterPro" id="IPR036869">
    <property type="entry name" value="J_dom_sf"/>
</dbReference>